<dbReference type="InterPro" id="IPR003210">
    <property type="entry name" value="Signal_recog_particle_SRP14"/>
</dbReference>
<dbReference type="GO" id="GO:0008312">
    <property type="term" value="F:7S RNA binding"/>
    <property type="evidence" value="ECO:0007669"/>
    <property type="project" value="UniProtKB-UniRule"/>
</dbReference>
<comment type="similarity">
    <text evidence="2 7">Belongs to the SRP14 family.</text>
</comment>
<comment type="function">
    <text evidence="7">Component of the signal recognition particle (SRP) complex, a ribonucleoprotein complex that mediates the cotranslational targeting of secretory and membrane proteins to the endoplasmic reticulum (ER).</text>
</comment>
<dbReference type="EMBL" id="ML996081">
    <property type="protein sequence ID" value="KAF2158058.1"/>
    <property type="molecule type" value="Genomic_DNA"/>
</dbReference>
<feature type="region of interest" description="Disordered" evidence="8">
    <location>
        <begin position="42"/>
        <end position="64"/>
    </location>
</feature>
<comment type="caution">
    <text evidence="9">The sequence shown here is derived from an EMBL/GenBank/DDBJ whole genome shotgun (WGS) entry which is preliminary data.</text>
</comment>
<keyword evidence="4 7" id="KW-0694">RNA-binding</keyword>
<evidence type="ECO:0000256" key="1">
    <source>
        <dbReference type="ARBA" id="ARBA00004496"/>
    </source>
</evidence>
<evidence type="ECO:0000256" key="6">
    <source>
        <dbReference type="ARBA" id="ARBA00023274"/>
    </source>
</evidence>
<keyword evidence="6 7" id="KW-0687">Ribonucleoprotein</keyword>
<dbReference type="GO" id="GO:0005786">
    <property type="term" value="C:signal recognition particle, endoplasmic reticulum targeting"/>
    <property type="evidence" value="ECO:0007669"/>
    <property type="project" value="UniProtKB-UniRule"/>
</dbReference>
<sequence length="136" mass="15391">MAREHLSHDEFFTGLASLLESHQKSGHGSVFLTQKRLSYDRFPPPSPTKIADDPLWDTRPPEPLPIVVRATDGKSRTKDLKKNAAKVKLSTIVEPNQMDDFFARYAETCKGGIQSLKKRDRSKRKKTKKGKAEKKA</sequence>
<evidence type="ECO:0000256" key="2">
    <source>
        <dbReference type="ARBA" id="ARBA00010349"/>
    </source>
</evidence>
<dbReference type="OrthoDB" id="19209at2759"/>
<reference evidence="9" key="1">
    <citation type="journal article" date="2020" name="Stud. Mycol.">
        <title>101 Dothideomycetes genomes: a test case for predicting lifestyles and emergence of pathogens.</title>
        <authorList>
            <person name="Haridas S."/>
            <person name="Albert R."/>
            <person name="Binder M."/>
            <person name="Bloem J."/>
            <person name="Labutti K."/>
            <person name="Salamov A."/>
            <person name="Andreopoulos B."/>
            <person name="Baker S."/>
            <person name="Barry K."/>
            <person name="Bills G."/>
            <person name="Bluhm B."/>
            <person name="Cannon C."/>
            <person name="Castanera R."/>
            <person name="Culley D."/>
            <person name="Daum C."/>
            <person name="Ezra D."/>
            <person name="Gonzalez J."/>
            <person name="Henrissat B."/>
            <person name="Kuo A."/>
            <person name="Liang C."/>
            <person name="Lipzen A."/>
            <person name="Lutzoni F."/>
            <person name="Magnuson J."/>
            <person name="Mondo S."/>
            <person name="Nolan M."/>
            <person name="Ohm R."/>
            <person name="Pangilinan J."/>
            <person name="Park H.-J."/>
            <person name="Ramirez L."/>
            <person name="Alfaro M."/>
            <person name="Sun H."/>
            <person name="Tritt A."/>
            <person name="Yoshinaga Y."/>
            <person name="Zwiers L.-H."/>
            <person name="Turgeon B."/>
            <person name="Goodwin S."/>
            <person name="Spatafora J."/>
            <person name="Crous P."/>
            <person name="Grigoriev I."/>
        </authorList>
    </citation>
    <scope>NUCLEOTIDE SEQUENCE</scope>
    <source>
        <strain evidence="9">CBS 260.36</strain>
    </source>
</reference>
<accession>A0A9P4JFI7</accession>
<evidence type="ECO:0000256" key="7">
    <source>
        <dbReference type="RuleBase" id="RU368100"/>
    </source>
</evidence>
<feature type="region of interest" description="Disordered" evidence="8">
    <location>
        <begin position="113"/>
        <end position="136"/>
    </location>
</feature>
<evidence type="ECO:0000256" key="4">
    <source>
        <dbReference type="ARBA" id="ARBA00022884"/>
    </source>
</evidence>
<dbReference type="GO" id="GO:0006614">
    <property type="term" value="P:SRP-dependent cotranslational protein targeting to membrane"/>
    <property type="evidence" value="ECO:0007669"/>
    <property type="project" value="UniProtKB-UniRule"/>
</dbReference>
<evidence type="ECO:0000313" key="9">
    <source>
        <dbReference type="EMBL" id="KAF2158058.1"/>
    </source>
</evidence>
<dbReference type="Pfam" id="PF02290">
    <property type="entry name" value="SRP14"/>
    <property type="match status" value="1"/>
</dbReference>
<keyword evidence="10" id="KW-1185">Reference proteome</keyword>
<dbReference type="GO" id="GO:0030942">
    <property type="term" value="F:endoplasmic reticulum signal peptide binding"/>
    <property type="evidence" value="ECO:0007669"/>
    <property type="project" value="UniProtKB-UniRule"/>
</dbReference>
<dbReference type="SUPFAM" id="SSF54762">
    <property type="entry name" value="Signal recognition particle alu RNA binding heterodimer, SRP9/14"/>
    <property type="match status" value="1"/>
</dbReference>
<feature type="compositionally biased region" description="Basic residues" evidence="8">
    <location>
        <begin position="116"/>
        <end position="136"/>
    </location>
</feature>
<comment type="subunit">
    <text evidence="7">Component of a fungal signal recognition particle (SRP) complex that consists of a 7SL RNA molecule (scR1) and at least six protein subunits: SRP72, SRP68, SRP54, SEC65, SRP21 and SRP14.</text>
</comment>
<keyword evidence="5 7" id="KW-0733">Signal recognition particle</keyword>
<dbReference type="AlphaFoldDB" id="A0A9P4JFI7"/>
<gene>
    <name evidence="9" type="ORF">K461DRAFT_264860</name>
</gene>
<dbReference type="Proteomes" id="UP000799439">
    <property type="component" value="Unassembled WGS sequence"/>
</dbReference>
<evidence type="ECO:0000256" key="8">
    <source>
        <dbReference type="SAM" id="MobiDB-lite"/>
    </source>
</evidence>
<organism evidence="9 10">
    <name type="scientific">Myriangium duriaei CBS 260.36</name>
    <dbReference type="NCBI Taxonomy" id="1168546"/>
    <lineage>
        <taxon>Eukaryota</taxon>
        <taxon>Fungi</taxon>
        <taxon>Dikarya</taxon>
        <taxon>Ascomycota</taxon>
        <taxon>Pezizomycotina</taxon>
        <taxon>Dothideomycetes</taxon>
        <taxon>Dothideomycetidae</taxon>
        <taxon>Myriangiales</taxon>
        <taxon>Myriangiaceae</taxon>
        <taxon>Myriangium</taxon>
    </lineage>
</organism>
<dbReference type="Gene3D" id="3.30.720.10">
    <property type="entry name" value="Signal recognition particle alu RNA binding heterodimer, srp9/1"/>
    <property type="match status" value="1"/>
</dbReference>
<protein>
    <recommendedName>
        <fullName evidence="7">Signal recognition particle subunit SRP14</fullName>
    </recommendedName>
    <alternativeName>
        <fullName evidence="7">Signal recognition particle 14 kDa protein</fullName>
    </alternativeName>
</protein>
<evidence type="ECO:0000256" key="3">
    <source>
        <dbReference type="ARBA" id="ARBA00022490"/>
    </source>
</evidence>
<dbReference type="PANTHER" id="PTHR12013">
    <property type="entry name" value="SIGNAL RECOGNITION PARTICLE 14 KD PROTEIN"/>
    <property type="match status" value="1"/>
</dbReference>
<proteinExistence type="inferred from homology"/>
<keyword evidence="3 7" id="KW-0963">Cytoplasm</keyword>
<comment type="subcellular location">
    <subcellularLocation>
        <location evidence="1 7">Cytoplasm</location>
    </subcellularLocation>
</comment>
<evidence type="ECO:0000313" key="10">
    <source>
        <dbReference type="Proteomes" id="UP000799439"/>
    </source>
</evidence>
<dbReference type="InterPro" id="IPR009018">
    <property type="entry name" value="Signal_recog_particle_SRP9/14"/>
</dbReference>
<evidence type="ECO:0000256" key="5">
    <source>
        <dbReference type="ARBA" id="ARBA00023135"/>
    </source>
</evidence>
<name>A0A9P4JFI7_9PEZI</name>